<protein>
    <recommendedName>
        <fullName evidence="3">Nudix hydrolase domain-containing protein</fullName>
    </recommendedName>
</protein>
<proteinExistence type="predicted"/>
<sequence length="357" mass="38111">MTLAANSSDGEVSFVLETAETSYRATEPPSRLAAKGLTPAAYDESLPVFRVTTGQGGRDGDTHATYRRLRTGTPQRPRTVPVTSYVSLMLRSRPVPDVEVHGLEAATRAPVDMLVLCRRSAATRNGSGTLSATAGGVIELDQKAVRLDTDDLGAPDVTGAALREMTEELGISPDEVTAVPAAVFVATLEGPRSRRPGRGSGQVVASALHLGSTAMNLSGLLAARQNASATRGAFEVDSLEAFAMLPGKDGLNAFVTAVRAAADRLDQHGLLSCFYAALRFYPSGIVEAFTEAFEVPWWAIPWTGEEQDGRFRLVRDVRQVMPDDAERIERAVAGWRSSWDALPQRLDREATGGDVGG</sequence>
<reference evidence="1" key="1">
    <citation type="journal article" date="2021" name="PeerJ">
        <title>Extensive microbial diversity within the chicken gut microbiome revealed by metagenomics and culture.</title>
        <authorList>
            <person name="Gilroy R."/>
            <person name="Ravi A."/>
            <person name="Getino M."/>
            <person name="Pursley I."/>
            <person name="Horton D.L."/>
            <person name="Alikhan N.F."/>
            <person name="Baker D."/>
            <person name="Gharbi K."/>
            <person name="Hall N."/>
            <person name="Watson M."/>
            <person name="Adriaenssens E.M."/>
            <person name="Foster-Nyarko E."/>
            <person name="Jarju S."/>
            <person name="Secka A."/>
            <person name="Antonio M."/>
            <person name="Oren A."/>
            <person name="Chaudhuri R.R."/>
            <person name="La Ragione R."/>
            <person name="Hildebrand F."/>
            <person name="Pallen M.J."/>
        </authorList>
    </citation>
    <scope>NUCLEOTIDE SEQUENCE</scope>
    <source>
        <strain evidence="1">1647</strain>
    </source>
</reference>
<organism evidence="1 2">
    <name type="scientific">Brachybacterium paraconglomeratum</name>
    <dbReference type="NCBI Taxonomy" id="173362"/>
    <lineage>
        <taxon>Bacteria</taxon>
        <taxon>Bacillati</taxon>
        <taxon>Actinomycetota</taxon>
        <taxon>Actinomycetes</taxon>
        <taxon>Micrococcales</taxon>
        <taxon>Dermabacteraceae</taxon>
        <taxon>Brachybacterium</taxon>
    </lineage>
</organism>
<gene>
    <name evidence="1" type="ORF">K8W24_00820</name>
</gene>
<comment type="caution">
    <text evidence="1">The sequence shown here is derived from an EMBL/GenBank/DDBJ whole genome shotgun (WGS) entry which is preliminary data.</text>
</comment>
<dbReference type="SUPFAM" id="SSF55811">
    <property type="entry name" value="Nudix"/>
    <property type="match status" value="1"/>
</dbReference>
<evidence type="ECO:0008006" key="3">
    <source>
        <dbReference type="Google" id="ProtNLM"/>
    </source>
</evidence>
<name>A0A921KPB0_9MICO</name>
<dbReference type="Gene3D" id="3.90.79.10">
    <property type="entry name" value="Nucleoside Triphosphate Pyrophosphohydrolase"/>
    <property type="match status" value="1"/>
</dbReference>
<dbReference type="AlphaFoldDB" id="A0A921KPB0"/>
<evidence type="ECO:0000313" key="2">
    <source>
        <dbReference type="Proteomes" id="UP000775129"/>
    </source>
</evidence>
<reference evidence="1" key="2">
    <citation type="submission" date="2021-09" db="EMBL/GenBank/DDBJ databases">
        <authorList>
            <person name="Gilroy R."/>
        </authorList>
    </citation>
    <scope>NUCLEOTIDE SEQUENCE</scope>
    <source>
        <strain evidence="1">1647</strain>
    </source>
</reference>
<accession>A0A921KPB0</accession>
<evidence type="ECO:0000313" key="1">
    <source>
        <dbReference type="EMBL" id="HJF48339.1"/>
    </source>
</evidence>
<dbReference type="EMBL" id="DYWO01000030">
    <property type="protein sequence ID" value="HJF48339.1"/>
    <property type="molecule type" value="Genomic_DNA"/>
</dbReference>
<dbReference type="InterPro" id="IPR015797">
    <property type="entry name" value="NUDIX_hydrolase-like_dom_sf"/>
</dbReference>
<dbReference type="Proteomes" id="UP000775129">
    <property type="component" value="Unassembled WGS sequence"/>
</dbReference>